<dbReference type="VEuPathDB" id="FungiDB:RhiirA1_494147"/>
<feature type="region of interest" description="Disordered" evidence="1">
    <location>
        <begin position="854"/>
        <end position="875"/>
    </location>
</feature>
<feature type="compositionally biased region" description="Basic and acidic residues" evidence="1">
    <location>
        <begin position="854"/>
        <end position="866"/>
    </location>
</feature>
<dbReference type="AlphaFoldDB" id="A0A2I1H883"/>
<name>A0A2I1H883_9GLOM</name>
<sequence length="1031" mass="120239">MCQYGIYANFYLVLQETVIHSRTPIINAFDILNANSSNLFVPEFGNSPRNALEKLRLDLSNWIKNNGGGWKGRDAAQNIGKKFVTDLASALWYIDSRSVETLNQKFKIPVIFDEFFGRSQPESYKSARPKFNSDELIQQSKKILNYVELSWMLQNRFNWLKESLYKFGEILAKYSEYLDHQQIRSKEIKNSLTPIVDEIEAGSIEIFSANIWRKQTNINKYCSLTNELVKAEFWEPLNVNEFCPEERMKRHRFIEGLDSAFLFKVGVYKYHHGTAQNVIYIWQINPEANETEIVNKNYEVQTKLKAQLQIFHTRAMKKELIENFELQVGKCEKARLRHIISDLLGDFSASENSTSRKVDERVDIMIELGDPEFITDLRHLNSGPTNCKYDTFWNYGKKYFESTINETVLAVDERRHDMIQHLAQAISIRDLRQQVANLCPSNTEIPSEQWLRLQFWPRNPTYLSSLKYTGILDAKFMVQSRQLRNNHIDNHYASALFRYLKELAITFKDYSWLIFMDDKHRCKVGEPGYPVAAVERGKQVIVSCSKSFIVSDHDFTKCGIIPSVIMFCDIPTSIEESFYQGKVYAGLKDSIFQPSNPMRHNTELYNLLKNDDIQNPFLFIYTDGGPDHRVNYLRVQLSLISLFISLDLDLLVAVRTPPGHSWKNPVERIMSILNLGLQCIGLMRTEMDKEFEELIKCCNSMEDIRNKAKEEPHLKEQFLNSLFPTIELMENLIKRLELKEESFETFKPASEEEMTVLWDSLLLIDDSLTIEDNSKKSIQNKFKFLEFYNHCCRSRHYFFEIKKYGLSDCHIYNPVRCDAETWLKIHNFPDPIPTLDGKKYKSFEELYGKETTEEYRPSLKEKKKSNENNNEMGFRPSAQHCKNVGTLIQCGECDKWRVIYSKSKLSSHENDELTRFLDEIQYTCGDTFYDISSSKGINIQSPYSTDDSLKKLFSIVKVNNTLTCNSPIEIPYYSSGLFKESLCFNCGAECEEENNYGEYFPYCEDCSASVENKKRRSKENKFVKSSRRKNV</sequence>
<accession>A0A2I1H883</accession>
<organism evidence="2 3">
    <name type="scientific">Rhizophagus irregularis</name>
    <dbReference type="NCBI Taxonomy" id="588596"/>
    <lineage>
        <taxon>Eukaryota</taxon>
        <taxon>Fungi</taxon>
        <taxon>Fungi incertae sedis</taxon>
        <taxon>Mucoromycota</taxon>
        <taxon>Glomeromycotina</taxon>
        <taxon>Glomeromycetes</taxon>
        <taxon>Glomerales</taxon>
        <taxon>Glomeraceae</taxon>
        <taxon>Rhizophagus</taxon>
    </lineage>
</organism>
<evidence type="ECO:0000313" key="2">
    <source>
        <dbReference type="EMBL" id="PKY55070.1"/>
    </source>
</evidence>
<dbReference type="EMBL" id="LLXI01001766">
    <property type="protein sequence ID" value="PKY55070.1"/>
    <property type="molecule type" value="Genomic_DNA"/>
</dbReference>
<proteinExistence type="predicted"/>
<dbReference type="Proteomes" id="UP000234323">
    <property type="component" value="Unassembled WGS sequence"/>
</dbReference>
<evidence type="ECO:0000313" key="3">
    <source>
        <dbReference type="Proteomes" id="UP000234323"/>
    </source>
</evidence>
<keyword evidence="3" id="KW-1185">Reference proteome</keyword>
<reference evidence="2 3" key="1">
    <citation type="submission" date="2015-10" db="EMBL/GenBank/DDBJ databases">
        <title>Genome analyses suggest a sexual origin of heterokaryosis in a supposedly ancient asexual fungus.</title>
        <authorList>
            <person name="Ropars J."/>
            <person name="Sedzielewska K."/>
            <person name="Noel J."/>
            <person name="Charron P."/>
            <person name="Farinelli L."/>
            <person name="Marton T."/>
            <person name="Kruger M."/>
            <person name="Pelin A."/>
            <person name="Brachmann A."/>
            <person name="Corradi N."/>
        </authorList>
    </citation>
    <scope>NUCLEOTIDE SEQUENCE [LARGE SCALE GENOMIC DNA]</scope>
    <source>
        <strain evidence="2 3">A4</strain>
    </source>
</reference>
<dbReference type="VEuPathDB" id="FungiDB:FUN_013214"/>
<evidence type="ECO:0000256" key="1">
    <source>
        <dbReference type="SAM" id="MobiDB-lite"/>
    </source>
</evidence>
<comment type="caution">
    <text evidence="2">The sequence shown here is derived from an EMBL/GenBank/DDBJ whole genome shotgun (WGS) entry which is preliminary data.</text>
</comment>
<protein>
    <submittedName>
        <fullName evidence="2">Uncharacterized protein</fullName>
    </submittedName>
</protein>
<gene>
    <name evidence="2" type="ORF">RhiirA4_427234</name>
</gene>